<evidence type="ECO:0000256" key="3">
    <source>
        <dbReference type="ARBA" id="ARBA00022801"/>
    </source>
</evidence>
<dbReference type="GO" id="GO:0008236">
    <property type="term" value="F:serine-type peptidase activity"/>
    <property type="evidence" value="ECO:0007669"/>
    <property type="project" value="UniProtKB-KW"/>
</dbReference>
<evidence type="ECO:0000256" key="1">
    <source>
        <dbReference type="ARBA" id="ARBA00006534"/>
    </source>
</evidence>
<dbReference type="InterPro" id="IPR005320">
    <property type="entry name" value="Peptidase_S51"/>
</dbReference>
<dbReference type="EMBL" id="JAKILB010000009">
    <property type="protein sequence ID" value="MCL1139766.1"/>
    <property type="molecule type" value="Genomic_DNA"/>
</dbReference>
<organism evidence="5 6">
    <name type="scientific">Shewanella pneumatophori</name>
    <dbReference type="NCBI Taxonomy" id="314092"/>
    <lineage>
        <taxon>Bacteria</taxon>
        <taxon>Pseudomonadati</taxon>
        <taxon>Pseudomonadota</taxon>
        <taxon>Gammaproteobacteria</taxon>
        <taxon>Alteromonadales</taxon>
        <taxon>Shewanellaceae</taxon>
        <taxon>Shewanella</taxon>
    </lineage>
</organism>
<dbReference type="Gene3D" id="3.40.50.880">
    <property type="match status" value="1"/>
</dbReference>
<gene>
    <name evidence="5" type="ORF">L2740_14560</name>
</gene>
<dbReference type="SUPFAM" id="SSF52317">
    <property type="entry name" value="Class I glutamine amidotransferase-like"/>
    <property type="match status" value="1"/>
</dbReference>
<proteinExistence type="inferred from homology"/>
<keyword evidence="5" id="KW-0315">Glutamine amidotransferase</keyword>
<keyword evidence="3" id="KW-0378">Hydrolase</keyword>
<dbReference type="Proteomes" id="UP001139293">
    <property type="component" value="Unassembled WGS sequence"/>
</dbReference>
<comment type="similarity">
    <text evidence="1">Belongs to the peptidase S51 family.</text>
</comment>
<dbReference type="AlphaFoldDB" id="A0A9X1ZDX0"/>
<protein>
    <submittedName>
        <fullName evidence="5">Type 1 glutamine amidotransferase-like domain-containing protein</fullName>
    </submittedName>
</protein>
<name>A0A9X1ZDX0_9GAMM</name>
<comment type="caution">
    <text evidence="5">The sequence shown here is derived from an EMBL/GenBank/DDBJ whole genome shotgun (WGS) entry which is preliminary data.</text>
</comment>
<keyword evidence="4" id="KW-0720">Serine protease</keyword>
<reference evidence="5" key="1">
    <citation type="submission" date="2022-01" db="EMBL/GenBank/DDBJ databases">
        <title>Whole genome-based taxonomy of the Shewanellaceae.</title>
        <authorList>
            <person name="Martin-Rodriguez A.J."/>
        </authorList>
    </citation>
    <scope>NUCLEOTIDE SEQUENCE</scope>
    <source>
        <strain evidence="5">KCTC 23973</strain>
    </source>
</reference>
<dbReference type="PANTHER" id="PTHR20842">
    <property type="entry name" value="PROTEASE S51 ALPHA-ASPARTYL DIPEPTIDASE"/>
    <property type="match status" value="1"/>
</dbReference>
<evidence type="ECO:0000256" key="2">
    <source>
        <dbReference type="ARBA" id="ARBA00022670"/>
    </source>
</evidence>
<keyword evidence="6" id="KW-1185">Reference proteome</keyword>
<evidence type="ECO:0000313" key="5">
    <source>
        <dbReference type="EMBL" id="MCL1139766.1"/>
    </source>
</evidence>
<dbReference type="InterPro" id="IPR029062">
    <property type="entry name" value="Class_I_gatase-like"/>
</dbReference>
<sequence length="212" mass="23184">MNIALLSNPNTDNAQTAIALLLESVKQQAGTKLNIGYIASEPDPQRQYYLQTQAMYQAHNAELNVYLELESGFCENSLKSLLNCDVIHLSGGDTFRFLKALKQQSLLPVLRQYSVNGGAIVGVSADAMIITPSIASAPLCGDNNDCQLEDLTALNLVDFMFVPHATDKQLKEARLPQQAKFEHTICFCPDDAALVSLSGQLQVVGQPEWQKS</sequence>
<accession>A0A9X1ZDX0</accession>
<dbReference type="PANTHER" id="PTHR20842:SF0">
    <property type="entry name" value="ALPHA-ASPARTYL DIPEPTIDASE"/>
    <property type="match status" value="1"/>
</dbReference>
<evidence type="ECO:0000313" key="6">
    <source>
        <dbReference type="Proteomes" id="UP001139293"/>
    </source>
</evidence>
<evidence type="ECO:0000256" key="4">
    <source>
        <dbReference type="ARBA" id="ARBA00022825"/>
    </source>
</evidence>
<dbReference type="Pfam" id="PF03575">
    <property type="entry name" value="Peptidase_S51"/>
    <property type="match status" value="1"/>
</dbReference>
<keyword evidence="2" id="KW-0645">Protease</keyword>
<dbReference type="RefSeq" id="WP_248950862.1">
    <property type="nucleotide sequence ID" value="NZ_JAKILB010000009.1"/>
</dbReference>
<dbReference type="GO" id="GO:0006508">
    <property type="term" value="P:proteolysis"/>
    <property type="evidence" value="ECO:0007669"/>
    <property type="project" value="UniProtKB-KW"/>
</dbReference>